<comment type="similarity">
    <text evidence="4">In the C-terminal section; belongs to the PEP-utilizing enzyme family.</text>
</comment>
<dbReference type="UniPathway" id="UPA00109">
    <property type="reaction ID" value="UER00188"/>
</dbReference>
<protein>
    <recommendedName>
        <fullName evidence="6 16">Pyruvate kinase</fullName>
        <ecNumber evidence="6 16">2.7.1.40</ecNumber>
    </recommendedName>
</protein>
<keyword evidence="15 21" id="KW-0670">Pyruvate</keyword>
<keyword evidence="22" id="KW-1185">Reference proteome</keyword>
<reference evidence="22" key="1">
    <citation type="submission" date="2016-10" db="EMBL/GenBank/DDBJ databases">
        <authorList>
            <person name="Varghese N."/>
            <person name="Submissions S."/>
        </authorList>
    </citation>
    <scope>NUCLEOTIDE SEQUENCE [LARGE SCALE GENOMIC DNA]</scope>
    <source>
        <strain evidence="22">DSM 13490</strain>
    </source>
</reference>
<dbReference type="GO" id="GO:0000287">
    <property type="term" value="F:magnesium ion binding"/>
    <property type="evidence" value="ECO:0007669"/>
    <property type="project" value="UniProtKB-UniRule"/>
</dbReference>
<dbReference type="GO" id="GO:0030955">
    <property type="term" value="F:potassium ion binding"/>
    <property type="evidence" value="ECO:0007669"/>
    <property type="project" value="UniProtKB-UniRule"/>
</dbReference>
<dbReference type="PANTHER" id="PTHR11817">
    <property type="entry name" value="PYRUVATE KINASE"/>
    <property type="match status" value="1"/>
</dbReference>
<comment type="catalytic activity">
    <reaction evidence="17">
        <text>pyruvate + ATP = phosphoenolpyruvate + ADP + H(+)</text>
        <dbReference type="Rhea" id="RHEA:18157"/>
        <dbReference type="ChEBI" id="CHEBI:15361"/>
        <dbReference type="ChEBI" id="CHEBI:15378"/>
        <dbReference type="ChEBI" id="CHEBI:30616"/>
        <dbReference type="ChEBI" id="CHEBI:58702"/>
        <dbReference type="ChEBI" id="CHEBI:456216"/>
        <dbReference type="EC" id="2.7.1.40"/>
    </reaction>
</comment>
<dbReference type="InterPro" id="IPR008279">
    <property type="entry name" value="PEP-util_enz_mobile_dom"/>
</dbReference>
<keyword evidence="12 17" id="KW-0460">Magnesium</keyword>
<comment type="cofactor">
    <cofactor evidence="1">
        <name>Mg(2+)</name>
        <dbReference type="ChEBI" id="CHEBI:18420"/>
    </cofactor>
</comment>
<dbReference type="SUPFAM" id="SSF51621">
    <property type="entry name" value="Phosphoenolpyruvate/pyruvate domain"/>
    <property type="match status" value="1"/>
</dbReference>
<keyword evidence="14 17" id="KW-0324">Glycolysis</keyword>
<evidence type="ECO:0000256" key="6">
    <source>
        <dbReference type="ARBA" id="ARBA00012142"/>
    </source>
</evidence>
<dbReference type="GO" id="GO:0005524">
    <property type="term" value="F:ATP binding"/>
    <property type="evidence" value="ECO:0007669"/>
    <property type="project" value="UniProtKB-KW"/>
</dbReference>
<keyword evidence="13" id="KW-0630">Potassium</keyword>
<dbReference type="InterPro" id="IPR040442">
    <property type="entry name" value="Pyrv_kinase-like_dom_sf"/>
</dbReference>
<evidence type="ECO:0000256" key="5">
    <source>
        <dbReference type="ARBA" id="ARBA00008663"/>
    </source>
</evidence>
<dbReference type="Proteomes" id="UP000199266">
    <property type="component" value="Unassembled WGS sequence"/>
</dbReference>
<dbReference type="Gene3D" id="2.40.33.10">
    <property type="entry name" value="PK beta-barrel domain-like"/>
    <property type="match status" value="1"/>
</dbReference>
<evidence type="ECO:0000256" key="13">
    <source>
        <dbReference type="ARBA" id="ARBA00022958"/>
    </source>
</evidence>
<keyword evidence="11" id="KW-0067">ATP-binding</keyword>
<evidence type="ECO:0000256" key="3">
    <source>
        <dbReference type="ARBA" id="ARBA00004997"/>
    </source>
</evidence>
<dbReference type="NCBIfam" id="TIGR01064">
    <property type="entry name" value="pyruv_kin"/>
    <property type="match status" value="1"/>
</dbReference>
<dbReference type="GO" id="GO:0016301">
    <property type="term" value="F:kinase activity"/>
    <property type="evidence" value="ECO:0007669"/>
    <property type="project" value="UniProtKB-KW"/>
</dbReference>
<evidence type="ECO:0000256" key="12">
    <source>
        <dbReference type="ARBA" id="ARBA00022842"/>
    </source>
</evidence>
<dbReference type="RefSeq" id="WP_091459975.1">
    <property type="nucleotide sequence ID" value="NZ_FNPD01000001.1"/>
</dbReference>
<dbReference type="NCBIfam" id="NF004978">
    <property type="entry name" value="PRK06354.1"/>
    <property type="match status" value="1"/>
</dbReference>
<evidence type="ECO:0000259" key="19">
    <source>
        <dbReference type="Pfam" id="PF00391"/>
    </source>
</evidence>
<dbReference type="EMBL" id="FNPD01000001">
    <property type="protein sequence ID" value="SDX68269.1"/>
    <property type="molecule type" value="Genomic_DNA"/>
</dbReference>
<evidence type="ECO:0000256" key="14">
    <source>
        <dbReference type="ARBA" id="ARBA00023152"/>
    </source>
</evidence>
<evidence type="ECO:0000313" key="21">
    <source>
        <dbReference type="EMBL" id="SDX68269.1"/>
    </source>
</evidence>
<dbReference type="InterPro" id="IPR015806">
    <property type="entry name" value="Pyrv_Knase_insert_dom_sf"/>
</dbReference>
<evidence type="ECO:0000259" key="20">
    <source>
        <dbReference type="Pfam" id="PF02887"/>
    </source>
</evidence>
<dbReference type="SUPFAM" id="SSF50800">
    <property type="entry name" value="PK beta-barrel domain-like"/>
    <property type="match status" value="1"/>
</dbReference>
<sequence>MRKVKIVCTLGPACGDREVLKLLAQEGMDVARFNFSHGTYEQHAKSLENIRSIEKELGRPIATMLDTKGPEIRTGSLANHGTVILHEGNVFVLTSEPVEGDESRVSISHAKLFKDVKPGMNIFIDDGTITLVVEDIRDHDIVCRVVVGGELGEHKGINVPDANLSVPALTEKDIEDIKWGLEHDMEYIAVSFVRTRDEIISVRRVVEELDGDIKIIAKIETKQAVVNLDDIISVVDGMMVARGDLGVEMPTEEVPLVQKRIIDLCRYHGKPVIVATQMLDSMIRNPRPTRAEASDVANAVLDGADAVMLSGETAKGKYPVLAVRTMKNIVERVEKEYRMWQRPATIPIKAKGVPDAVSHAAVSIAEEMNVGAILSLTSSGSTARMVSKYRPLPPIIAATPKVKTCRELSLVWGVIPMIQPQISTTDEAVERALASAKEKNLLKEGELAVVTAGVPMGIPGTTNMIEVRPVSKILVKGLSLIKKVVSGVVCKALDPDTAIATMKDGYILVVRQTDKAYVPAMKKAQAIIAEEGGLTSHAAIVALELGIPCIVSAAGVTDILENGMVITVDGSRGVVYQGNVKLH</sequence>
<dbReference type="InterPro" id="IPR015813">
    <property type="entry name" value="Pyrv/PenolPyrv_kinase-like_dom"/>
</dbReference>
<evidence type="ECO:0000256" key="17">
    <source>
        <dbReference type="RuleBase" id="RU000504"/>
    </source>
</evidence>
<evidence type="ECO:0000259" key="18">
    <source>
        <dbReference type="Pfam" id="PF00224"/>
    </source>
</evidence>
<feature type="domain" description="Pyruvate kinase C-terminal" evidence="20">
    <location>
        <begin position="355"/>
        <end position="467"/>
    </location>
</feature>
<dbReference type="InterPro" id="IPR018209">
    <property type="entry name" value="Pyrv_Knase_AS"/>
</dbReference>
<evidence type="ECO:0000256" key="10">
    <source>
        <dbReference type="ARBA" id="ARBA00022777"/>
    </source>
</evidence>
<dbReference type="Pfam" id="PF02887">
    <property type="entry name" value="PK_C"/>
    <property type="match status" value="1"/>
</dbReference>
<dbReference type="EC" id="2.7.1.40" evidence="6 16"/>
<evidence type="ECO:0000256" key="16">
    <source>
        <dbReference type="NCBIfam" id="TIGR01064"/>
    </source>
</evidence>
<feature type="domain" description="PEP-utilising enzyme mobile" evidence="19">
    <location>
        <begin position="503"/>
        <end position="573"/>
    </location>
</feature>
<dbReference type="FunFam" id="2.40.33.10:FF:000001">
    <property type="entry name" value="Pyruvate kinase"/>
    <property type="match status" value="1"/>
</dbReference>
<comment type="cofactor">
    <cofactor evidence="2">
        <name>K(+)</name>
        <dbReference type="ChEBI" id="CHEBI:29103"/>
    </cofactor>
</comment>
<dbReference type="Pfam" id="PF00224">
    <property type="entry name" value="PK"/>
    <property type="match status" value="1"/>
</dbReference>
<dbReference type="Gene3D" id="3.20.20.60">
    <property type="entry name" value="Phosphoenolpyruvate-binding domains"/>
    <property type="match status" value="1"/>
</dbReference>
<evidence type="ECO:0000313" key="22">
    <source>
        <dbReference type="Proteomes" id="UP000199266"/>
    </source>
</evidence>
<evidence type="ECO:0000256" key="11">
    <source>
        <dbReference type="ARBA" id="ARBA00022840"/>
    </source>
</evidence>
<dbReference type="InterPro" id="IPR015793">
    <property type="entry name" value="Pyrv_Knase_brl"/>
</dbReference>
<dbReference type="SUPFAM" id="SSF52009">
    <property type="entry name" value="Phosphohistidine domain"/>
    <property type="match status" value="1"/>
</dbReference>
<keyword evidence="10 17" id="KW-0418">Kinase</keyword>
<keyword evidence="9" id="KW-0547">Nucleotide-binding</keyword>
<evidence type="ECO:0000256" key="2">
    <source>
        <dbReference type="ARBA" id="ARBA00001958"/>
    </source>
</evidence>
<feature type="domain" description="Pyruvate kinase barrel" evidence="18">
    <location>
        <begin position="1"/>
        <end position="323"/>
    </location>
</feature>
<dbReference type="NCBIfam" id="NF004491">
    <property type="entry name" value="PRK05826.1"/>
    <property type="match status" value="1"/>
</dbReference>
<dbReference type="InterPro" id="IPR015795">
    <property type="entry name" value="Pyrv_Knase_C"/>
</dbReference>
<dbReference type="Gene3D" id="3.50.30.10">
    <property type="entry name" value="Phosphohistidine domain"/>
    <property type="match status" value="1"/>
</dbReference>
<comment type="pathway">
    <text evidence="3 17">Carbohydrate degradation; glycolysis; pyruvate from D-glyceraldehyde 3-phosphate: step 5/5.</text>
</comment>
<keyword evidence="7 17" id="KW-0808">Transferase</keyword>
<evidence type="ECO:0000256" key="9">
    <source>
        <dbReference type="ARBA" id="ARBA00022741"/>
    </source>
</evidence>
<evidence type="ECO:0000256" key="4">
    <source>
        <dbReference type="ARBA" id="ARBA00006237"/>
    </source>
</evidence>
<dbReference type="InterPro" id="IPR011037">
    <property type="entry name" value="Pyrv_Knase-like_insert_dom_sf"/>
</dbReference>
<dbReference type="Gene3D" id="3.40.1380.20">
    <property type="entry name" value="Pyruvate kinase, C-terminal domain"/>
    <property type="match status" value="1"/>
</dbReference>
<dbReference type="PRINTS" id="PR01050">
    <property type="entry name" value="PYRUVTKNASE"/>
</dbReference>
<evidence type="ECO:0000256" key="8">
    <source>
        <dbReference type="ARBA" id="ARBA00022723"/>
    </source>
</evidence>
<accession>A0A1H3DRJ3</accession>
<dbReference type="AlphaFoldDB" id="A0A1H3DRJ3"/>
<evidence type="ECO:0000256" key="15">
    <source>
        <dbReference type="ARBA" id="ARBA00023317"/>
    </source>
</evidence>
<dbReference type="InterPro" id="IPR036637">
    <property type="entry name" value="Phosphohistidine_dom_sf"/>
</dbReference>
<organism evidence="21 22">
    <name type="scientific">Acetomicrobium thermoterrenum DSM 13490</name>
    <dbReference type="NCBI Taxonomy" id="1120987"/>
    <lineage>
        <taxon>Bacteria</taxon>
        <taxon>Thermotogati</taxon>
        <taxon>Synergistota</taxon>
        <taxon>Synergistia</taxon>
        <taxon>Synergistales</taxon>
        <taxon>Acetomicrobiaceae</taxon>
        <taxon>Acetomicrobium</taxon>
    </lineage>
</organism>
<dbReference type="GO" id="GO:0004743">
    <property type="term" value="F:pyruvate kinase activity"/>
    <property type="evidence" value="ECO:0007669"/>
    <property type="project" value="UniProtKB-UniRule"/>
</dbReference>
<evidence type="ECO:0000256" key="1">
    <source>
        <dbReference type="ARBA" id="ARBA00001946"/>
    </source>
</evidence>
<dbReference type="SUPFAM" id="SSF52935">
    <property type="entry name" value="PK C-terminal domain-like"/>
    <property type="match status" value="1"/>
</dbReference>
<dbReference type="InterPro" id="IPR036918">
    <property type="entry name" value="Pyrv_Knase_C_sf"/>
</dbReference>
<dbReference type="FunFam" id="3.20.20.60:FF:000025">
    <property type="entry name" value="Pyruvate kinase"/>
    <property type="match status" value="1"/>
</dbReference>
<evidence type="ECO:0000256" key="7">
    <source>
        <dbReference type="ARBA" id="ARBA00022679"/>
    </source>
</evidence>
<dbReference type="InterPro" id="IPR001697">
    <property type="entry name" value="Pyr_Knase"/>
</dbReference>
<proteinExistence type="inferred from homology"/>
<dbReference type="PROSITE" id="PS00110">
    <property type="entry name" value="PYRUVATE_KINASE"/>
    <property type="match status" value="1"/>
</dbReference>
<name>A0A1H3DRJ3_9BACT</name>
<gene>
    <name evidence="21" type="ORF">SAMN03080603_00253</name>
</gene>
<dbReference type="Pfam" id="PF00391">
    <property type="entry name" value="PEP-utilizers"/>
    <property type="match status" value="1"/>
</dbReference>
<comment type="similarity">
    <text evidence="5 17">Belongs to the pyruvate kinase family.</text>
</comment>
<keyword evidence="8" id="KW-0479">Metal-binding</keyword>